<evidence type="ECO:0000313" key="2">
    <source>
        <dbReference type="EMBL" id="JAD54787.1"/>
    </source>
</evidence>
<feature type="region of interest" description="Disordered" evidence="1">
    <location>
        <begin position="1"/>
        <end position="40"/>
    </location>
</feature>
<reference evidence="2" key="1">
    <citation type="submission" date="2014-09" db="EMBL/GenBank/DDBJ databases">
        <authorList>
            <person name="Magalhaes I.L.F."/>
            <person name="Oliveira U."/>
            <person name="Santos F.R."/>
            <person name="Vidigal T.H.D.A."/>
            <person name="Brescovit A.D."/>
            <person name="Santos A.J."/>
        </authorList>
    </citation>
    <scope>NUCLEOTIDE SEQUENCE</scope>
    <source>
        <tissue evidence="2">Shoot tissue taken approximately 20 cm above the soil surface</tissue>
    </source>
</reference>
<dbReference type="AlphaFoldDB" id="A0A0A9B634"/>
<proteinExistence type="predicted"/>
<protein>
    <submittedName>
        <fullName evidence="2">Uncharacterized protein</fullName>
    </submittedName>
</protein>
<feature type="compositionally biased region" description="Gly residues" evidence="1">
    <location>
        <begin position="31"/>
        <end position="40"/>
    </location>
</feature>
<dbReference type="EMBL" id="GBRH01243108">
    <property type="protein sequence ID" value="JAD54787.1"/>
    <property type="molecule type" value="Transcribed_RNA"/>
</dbReference>
<evidence type="ECO:0000256" key="1">
    <source>
        <dbReference type="SAM" id="MobiDB-lite"/>
    </source>
</evidence>
<organism evidence="2">
    <name type="scientific">Arundo donax</name>
    <name type="common">Giant reed</name>
    <name type="synonym">Donax arundinaceus</name>
    <dbReference type="NCBI Taxonomy" id="35708"/>
    <lineage>
        <taxon>Eukaryota</taxon>
        <taxon>Viridiplantae</taxon>
        <taxon>Streptophyta</taxon>
        <taxon>Embryophyta</taxon>
        <taxon>Tracheophyta</taxon>
        <taxon>Spermatophyta</taxon>
        <taxon>Magnoliopsida</taxon>
        <taxon>Liliopsida</taxon>
        <taxon>Poales</taxon>
        <taxon>Poaceae</taxon>
        <taxon>PACMAD clade</taxon>
        <taxon>Arundinoideae</taxon>
        <taxon>Arundineae</taxon>
        <taxon>Arundo</taxon>
    </lineage>
</organism>
<name>A0A0A9B634_ARUDO</name>
<sequence>MEGGREVQIAARGGQRNGMRKKANAGEALTHGGGAGASHK</sequence>
<accession>A0A0A9B634</accession>
<reference evidence="2" key="2">
    <citation type="journal article" date="2015" name="Data Brief">
        <title>Shoot transcriptome of the giant reed, Arundo donax.</title>
        <authorList>
            <person name="Barrero R.A."/>
            <person name="Guerrero F.D."/>
            <person name="Moolhuijzen P."/>
            <person name="Goolsby J.A."/>
            <person name="Tidwell J."/>
            <person name="Bellgard S.E."/>
            <person name="Bellgard M.I."/>
        </authorList>
    </citation>
    <scope>NUCLEOTIDE SEQUENCE</scope>
    <source>
        <tissue evidence="2">Shoot tissue taken approximately 20 cm above the soil surface</tissue>
    </source>
</reference>